<evidence type="ECO:0000313" key="1">
    <source>
        <dbReference type="EMBL" id="KHE92127.1"/>
    </source>
</evidence>
<gene>
    <name evidence="1" type="ORF">SCABRO_02178</name>
</gene>
<organism evidence="1 2">
    <name type="scientific">Candidatus Scalindua brodae</name>
    <dbReference type="NCBI Taxonomy" id="237368"/>
    <lineage>
        <taxon>Bacteria</taxon>
        <taxon>Pseudomonadati</taxon>
        <taxon>Planctomycetota</taxon>
        <taxon>Candidatus Brocadiia</taxon>
        <taxon>Candidatus Brocadiales</taxon>
        <taxon>Candidatus Scalinduaceae</taxon>
        <taxon>Candidatus Scalindua</taxon>
    </lineage>
</organism>
<protein>
    <submittedName>
        <fullName evidence="1">Putative phage protein</fullName>
    </submittedName>
</protein>
<dbReference type="EMBL" id="JRYO01000152">
    <property type="protein sequence ID" value="KHE92127.1"/>
    <property type="molecule type" value="Genomic_DNA"/>
</dbReference>
<reference evidence="1 2" key="1">
    <citation type="submission" date="2014-10" db="EMBL/GenBank/DDBJ databases">
        <title>Draft genome of anammox bacterium scalindua brodae, obtained using differential coverage binning of sequence data from two enrichment reactors.</title>
        <authorList>
            <person name="Speth D.R."/>
            <person name="Russ L."/>
            <person name="Kartal B."/>
            <person name="Op den Camp H.J."/>
            <person name="Dutilh B.E."/>
            <person name="Jetten M.S."/>
        </authorList>
    </citation>
    <scope>NUCLEOTIDE SEQUENCE [LARGE SCALE GENOMIC DNA]</scope>
    <source>
        <strain evidence="1">RU1</strain>
    </source>
</reference>
<dbReference type="Proteomes" id="UP000030652">
    <property type="component" value="Unassembled WGS sequence"/>
</dbReference>
<dbReference type="AlphaFoldDB" id="A0A0B0EGB3"/>
<accession>A0A0B0EGB3</accession>
<proteinExistence type="predicted"/>
<comment type="caution">
    <text evidence="1">The sequence shown here is derived from an EMBL/GenBank/DDBJ whole genome shotgun (WGS) entry which is preliminary data.</text>
</comment>
<evidence type="ECO:0000313" key="2">
    <source>
        <dbReference type="Proteomes" id="UP000030652"/>
    </source>
</evidence>
<name>A0A0B0EGB3_9BACT</name>
<sequence length="80" mass="9425">METNNQDNTESEQEITIAHPSYEVSQTFMSLGFRETVVSNNQKKTKTFISYQEKIYQYTQTIVLNTKMKKLYSMHKIGCF</sequence>